<dbReference type="Proteomes" id="UP000703661">
    <property type="component" value="Unassembled WGS sequence"/>
</dbReference>
<feature type="non-terminal residue" evidence="2">
    <location>
        <position position="350"/>
    </location>
</feature>
<proteinExistence type="predicted"/>
<dbReference type="PANTHER" id="PTHR28080">
    <property type="entry name" value="PEROXISOMAL BIOGENESIS FACTOR 3"/>
    <property type="match status" value="1"/>
</dbReference>
<dbReference type="EMBL" id="JAAAID010004063">
    <property type="protein sequence ID" value="KAF9994450.1"/>
    <property type="molecule type" value="Genomic_DNA"/>
</dbReference>
<dbReference type="AlphaFoldDB" id="A0A9P6ME41"/>
<feature type="compositionally biased region" description="Polar residues" evidence="1">
    <location>
        <begin position="41"/>
        <end position="50"/>
    </location>
</feature>
<dbReference type="PANTHER" id="PTHR28080:SF1">
    <property type="entry name" value="PEROXISOMAL BIOGENESIS FACTOR 3"/>
    <property type="match status" value="1"/>
</dbReference>
<feature type="compositionally biased region" description="Basic and acidic residues" evidence="1">
    <location>
        <begin position="135"/>
        <end position="150"/>
    </location>
</feature>
<accession>A0A9P6ME41</accession>
<feature type="region of interest" description="Disordered" evidence="1">
    <location>
        <begin position="41"/>
        <end position="160"/>
    </location>
</feature>
<protein>
    <submittedName>
        <fullName evidence="2">Peroxin</fullName>
    </submittedName>
</protein>
<evidence type="ECO:0000256" key="1">
    <source>
        <dbReference type="SAM" id="MobiDB-lite"/>
    </source>
</evidence>
<dbReference type="InterPro" id="IPR006966">
    <property type="entry name" value="Peroxin-3"/>
</dbReference>
<evidence type="ECO:0000313" key="2">
    <source>
        <dbReference type="EMBL" id="KAF9994450.1"/>
    </source>
</evidence>
<keyword evidence="3" id="KW-1185">Reference proteome</keyword>
<name>A0A9P6ME41_9FUNG</name>
<dbReference type="GO" id="GO:0005778">
    <property type="term" value="C:peroxisomal membrane"/>
    <property type="evidence" value="ECO:0007669"/>
    <property type="project" value="InterPro"/>
</dbReference>
<gene>
    <name evidence="2" type="primary">PEX3</name>
    <name evidence="2" type="ORF">BGZ80_007805</name>
</gene>
<dbReference type="Pfam" id="PF04882">
    <property type="entry name" value="Peroxin-3"/>
    <property type="match status" value="1"/>
</dbReference>
<comment type="caution">
    <text evidence="2">The sequence shown here is derived from an EMBL/GenBank/DDBJ whole genome shotgun (WGS) entry which is preliminary data.</text>
</comment>
<dbReference type="GO" id="GO:0030674">
    <property type="term" value="F:protein-macromolecule adaptor activity"/>
    <property type="evidence" value="ECO:0007669"/>
    <property type="project" value="TreeGrafter"/>
</dbReference>
<evidence type="ECO:0000313" key="3">
    <source>
        <dbReference type="Proteomes" id="UP000703661"/>
    </source>
</evidence>
<feature type="compositionally biased region" description="Basic and acidic residues" evidence="1">
    <location>
        <begin position="83"/>
        <end position="101"/>
    </location>
</feature>
<organism evidence="2 3">
    <name type="scientific">Entomortierella chlamydospora</name>
    <dbReference type="NCBI Taxonomy" id="101097"/>
    <lineage>
        <taxon>Eukaryota</taxon>
        <taxon>Fungi</taxon>
        <taxon>Fungi incertae sedis</taxon>
        <taxon>Mucoromycota</taxon>
        <taxon>Mortierellomycotina</taxon>
        <taxon>Mortierellomycetes</taxon>
        <taxon>Mortierellales</taxon>
        <taxon>Mortierellaceae</taxon>
        <taxon>Entomortierella</taxon>
    </lineage>
</organism>
<feature type="compositionally biased region" description="Basic and acidic residues" evidence="1">
    <location>
        <begin position="109"/>
        <end position="128"/>
    </location>
</feature>
<reference evidence="2" key="1">
    <citation type="journal article" date="2020" name="Fungal Divers.">
        <title>Resolving the Mortierellaceae phylogeny through synthesis of multi-gene phylogenetics and phylogenomics.</title>
        <authorList>
            <person name="Vandepol N."/>
            <person name="Liber J."/>
            <person name="Desiro A."/>
            <person name="Na H."/>
            <person name="Kennedy M."/>
            <person name="Barry K."/>
            <person name="Grigoriev I.V."/>
            <person name="Miller A.N."/>
            <person name="O'Donnell K."/>
            <person name="Stajich J.E."/>
            <person name="Bonito G."/>
        </authorList>
    </citation>
    <scope>NUCLEOTIDE SEQUENCE</scope>
    <source>
        <strain evidence="2">NRRL 2769</strain>
    </source>
</reference>
<sequence>MKRRFEQNQQDCVFTVLSLLPTLGDQLLHELHVELITAKLNQGRSQRSTPVPTPDGSVILTPKPAETPVFATASVATENGEEGEIKKNKEGEDGSEKKDEQELTIENHTTQESEDKPEANGTSEEHKTNGVLENGDSKSESETEKEKEENSQEGSVVNGSAPEIKVEQESAEPQTTNNAEETAAEVQKATQAAVKDEVAAAIDRRTKLELWSELKIMTFTRTITALYSLTFLTLLTQIQLNLLGRFTYVSSVIALSNTTDASYRVESPAVKGSLTSTNGLLDFQTEKKYLTFSYWLLHEGWRRWSEKVREVIEEVVGGISLKRSLNAKEFSDLLREIRTRLEYTEVDGKR</sequence>
<dbReference type="GO" id="GO:0045046">
    <property type="term" value="P:protein import into peroxisome membrane"/>
    <property type="evidence" value="ECO:0007669"/>
    <property type="project" value="TreeGrafter"/>
</dbReference>